<organism evidence="2 3">
    <name type="scientific">Desulfovibrio piger</name>
    <dbReference type="NCBI Taxonomy" id="901"/>
    <lineage>
        <taxon>Bacteria</taxon>
        <taxon>Pseudomonadati</taxon>
        <taxon>Thermodesulfobacteriota</taxon>
        <taxon>Desulfovibrionia</taxon>
        <taxon>Desulfovibrionales</taxon>
        <taxon>Desulfovibrionaceae</taxon>
        <taxon>Desulfovibrio</taxon>
    </lineage>
</organism>
<feature type="region of interest" description="Disordered" evidence="1">
    <location>
        <begin position="176"/>
        <end position="217"/>
    </location>
</feature>
<sequence>MKTHVTVIPSDGIIAVDGEVLYLESIREESFHALQWHEGAGHVEPGHGLPNEALAAWDYAGRVAPFVALWEEEKERLEAGARRPATEEGPAAQALAAARAQSSAILMARMQTDLVQTGAFAASEFATFAQAGLFTTWAAGQTYARGYRLVHRGIVYEVLQDVTALADQPPDAAGMPAVYRPLSVAPESGDGQADSPGQAASSRDRSATSSIAEASCA</sequence>
<dbReference type="Proteomes" id="UP000186323">
    <property type="component" value="Chromosome I"/>
</dbReference>
<accession>A0A1K1LI72</accession>
<dbReference type="KEGG" id="dpg:DESPIGER_1332"/>
<reference evidence="3" key="1">
    <citation type="submission" date="2016-10" db="EMBL/GenBank/DDBJ databases">
        <authorList>
            <person name="Wegmann U."/>
        </authorList>
    </citation>
    <scope>NUCLEOTIDE SEQUENCE [LARGE SCALE GENOMIC DNA]</scope>
</reference>
<evidence type="ECO:0000313" key="2">
    <source>
        <dbReference type="EMBL" id="SFV73182.1"/>
    </source>
</evidence>
<dbReference type="EMBL" id="LT630450">
    <property type="protein sequence ID" value="SFV73182.1"/>
    <property type="molecule type" value="Genomic_DNA"/>
</dbReference>
<dbReference type="AlphaFoldDB" id="A0A1K1LI72"/>
<evidence type="ECO:0000313" key="3">
    <source>
        <dbReference type="Proteomes" id="UP000186323"/>
    </source>
</evidence>
<dbReference type="OrthoDB" id="5461389at2"/>
<evidence type="ECO:0000256" key="1">
    <source>
        <dbReference type="SAM" id="MobiDB-lite"/>
    </source>
</evidence>
<gene>
    <name evidence="2" type="ORF">DESPIGER_1332</name>
</gene>
<feature type="compositionally biased region" description="Low complexity" evidence="1">
    <location>
        <begin position="207"/>
        <end position="217"/>
    </location>
</feature>
<protein>
    <submittedName>
        <fullName evidence="2">Uncharacterized protein</fullName>
    </submittedName>
</protein>
<dbReference type="Gene3D" id="2.10.10.20">
    <property type="entry name" value="Carbohydrate-binding module superfamily 5/12"/>
    <property type="match status" value="1"/>
</dbReference>
<keyword evidence="3" id="KW-1185">Reference proteome</keyword>
<name>A0A1K1LI72_9BACT</name>
<proteinExistence type="predicted"/>
<dbReference type="RefSeq" id="WP_072334606.1">
    <property type="nucleotide sequence ID" value="NZ_JAXXLW010000020.1"/>
</dbReference>